<organism evidence="1">
    <name type="scientific">Agromyces sp. G08B096</name>
    <dbReference type="NCBI Taxonomy" id="3156399"/>
    <lineage>
        <taxon>Bacteria</taxon>
        <taxon>Bacillati</taxon>
        <taxon>Actinomycetota</taxon>
        <taxon>Actinomycetes</taxon>
        <taxon>Micrococcales</taxon>
        <taxon>Microbacteriaceae</taxon>
        <taxon>Agromyces</taxon>
    </lineage>
</organism>
<gene>
    <name evidence="1" type="ORF">ABIQ69_15575</name>
</gene>
<sequence length="79" mass="8549">MTEQATHGNGVERWWPGLSIDAKHRVLAAIEGAGDAEEVELDEVVSAEISERVGGSAATPVRLSRKDCDYIRTQVEAVD</sequence>
<evidence type="ECO:0000313" key="1">
    <source>
        <dbReference type="EMBL" id="XBX82016.1"/>
    </source>
</evidence>
<dbReference type="AlphaFoldDB" id="A0AAU7W6C6"/>
<reference evidence="1" key="1">
    <citation type="submission" date="2024-05" db="EMBL/GenBank/DDBJ databases">
        <authorList>
            <person name="Yu L."/>
        </authorList>
    </citation>
    <scope>NUCLEOTIDE SEQUENCE</scope>
    <source>
        <strain evidence="1">G08B096</strain>
    </source>
</reference>
<dbReference type="RefSeq" id="WP_350348037.1">
    <property type="nucleotide sequence ID" value="NZ_CP158374.1"/>
</dbReference>
<proteinExistence type="predicted"/>
<accession>A0AAU7W6C6</accession>
<name>A0AAU7W6C6_9MICO</name>
<protein>
    <submittedName>
        <fullName evidence="1">Uncharacterized protein</fullName>
    </submittedName>
</protein>
<dbReference type="EMBL" id="CP158374">
    <property type="protein sequence ID" value="XBX82016.1"/>
    <property type="molecule type" value="Genomic_DNA"/>
</dbReference>